<keyword evidence="1" id="KW-1133">Transmembrane helix</keyword>
<comment type="caution">
    <text evidence="2">The sequence shown here is derived from an EMBL/GenBank/DDBJ whole genome shotgun (WGS) entry which is preliminary data.</text>
</comment>
<keyword evidence="1" id="KW-0812">Transmembrane</keyword>
<evidence type="ECO:0000256" key="1">
    <source>
        <dbReference type="SAM" id="Phobius"/>
    </source>
</evidence>
<dbReference type="EMBL" id="JAOYFB010000001">
    <property type="protein sequence ID" value="KAK4002083.1"/>
    <property type="molecule type" value="Genomic_DNA"/>
</dbReference>
<reference evidence="2 3" key="1">
    <citation type="journal article" date="2023" name="Nucleic Acids Res.">
        <title>The hologenome of Daphnia magna reveals possible DNA methylation and microbiome-mediated evolution of the host genome.</title>
        <authorList>
            <person name="Chaturvedi A."/>
            <person name="Li X."/>
            <person name="Dhandapani V."/>
            <person name="Marshall H."/>
            <person name="Kissane S."/>
            <person name="Cuenca-Cambronero M."/>
            <person name="Asole G."/>
            <person name="Calvet F."/>
            <person name="Ruiz-Romero M."/>
            <person name="Marangio P."/>
            <person name="Guigo R."/>
            <person name="Rago D."/>
            <person name="Mirbahai L."/>
            <person name="Eastwood N."/>
            <person name="Colbourne J.K."/>
            <person name="Zhou J."/>
            <person name="Mallon E."/>
            <person name="Orsini L."/>
        </authorList>
    </citation>
    <scope>NUCLEOTIDE SEQUENCE [LARGE SCALE GENOMIC DNA]</scope>
    <source>
        <strain evidence="2">LRV0_1</strain>
    </source>
</reference>
<dbReference type="Proteomes" id="UP001234178">
    <property type="component" value="Unassembled WGS sequence"/>
</dbReference>
<evidence type="ECO:0000313" key="2">
    <source>
        <dbReference type="EMBL" id="KAK4002083.1"/>
    </source>
</evidence>
<sequence>MKNCRWPIKQNETNLFAIVYYFFFFFLSLYFPTSLTCDMTDIDAPLSYLTPKLDFSSIINVLVFCKVYSGKSKKSELFSIILRNKTKRSKFSRKTSNALFSIFYIHRL</sequence>
<gene>
    <name evidence="2" type="ORF">OUZ56_003936</name>
</gene>
<keyword evidence="1" id="KW-0472">Membrane</keyword>
<accession>A0ABQ9YN98</accession>
<feature type="transmembrane region" description="Helical" evidence="1">
    <location>
        <begin position="12"/>
        <end position="31"/>
    </location>
</feature>
<keyword evidence="3" id="KW-1185">Reference proteome</keyword>
<name>A0ABQ9YN98_9CRUS</name>
<protein>
    <submittedName>
        <fullName evidence="2">Uncharacterized protein</fullName>
    </submittedName>
</protein>
<proteinExistence type="predicted"/>
<evidence type="ECO:0000313" key="3">
    <source>
        <dbReference type="Proteomes" id="UP001234178"/>
    </source>
</evidence>
<organism evidence="2 3">
    <name type="scientific">Daphnia magna</name>
    <dbReference type="NCBI Taxonomy" id="35525"/>
    <lineage>
        <taxon>Eukaryota</taxon>
        <taxon>Metazoa</taxon>
        <taxon>Ecdysozoa</taxon>
        <taxon>Arthropoda</taxon>
        <taxon>Crustacea</taxon>
        <taxon>Branchiopoda</taxon>
        <taxon>Diplostraca</taxon>
        <taxon>Cladocera</taxon>
        <taxon>Anomopoda</taxon>
        <taxon>Daphniidae</taxon>
        <taxon>Daphnia</taxon>
    </lineage>
</organism>